<dbReference type="EMBL" id="CP017015">
    <property type="protein sequence ID" value="AOG60102.1"/>
    <property type="molecule type" value="Genomic_DNA"/>
</dbReference>
<dbReference type="GO" id="GO:0005524">
    <property type="term" value="F:ATP binding"/>
    <property type="evidence" value="ECO:0007669"/>
    <property type="project" value="UniProtKB-KW"/>
</dbReference>
<evidence type="ECO:0000259" key="7">
    <source>
        <dbReference type="Pfam" id="PF13086"/>
    </source>
</evidence>
<dbReference type="InterPro" id="IPR050534">
    <property type="entry name" value="Coronavir_polyprotein_1ab"/>
</dbReference>
<gene>
    <name evidence="9" type="ORF">SHELI_v1c01470</name>
</gene>
<dbReference type="GO" id="GO:0043139">
    <property type="term" value="F:5'-3' DNA helicase activity"/>
    <property type="evidence" value="ECO:0007669"/>
    <property type="project" value="TreeGrafter"/>
</dbReference>
<dbReference type="RefSeq" id="WP_069115879.1">
    <property type="nucleotide sequence ID" value="NZ_CP017015.1"/>
</dbReference>
<keyword evidence="6" id="KW-0175">Coiled coil</keyword>
<dbReference type="Gene3D" id="3.40.50.300">
    <property type="entry name" value="P-loop containing nucleotide triphosphate hydrolases"/>
    <property type="match status" value="3"/>
</dbReference>
<evidence type="ECO:0000256" key="5">
    <source>
        <dbReference type="ARBA" id="ARBA00022840"/>
    </source>
</evidence>
<evidence type="ECO:0000256" key="6">
    <source>
        <dbReference type="SAM" id="Coils"/>
    </source>
</evidence>
<dbReference type="Pfam" id="PF13086">
    <property type="entry name" value="AAA_11"/>
    <property type="match status" value="1"/>
</dbReference>
<organism evidence="9 10">
    <name type="scientific">Spiroplasma helicoides</name>
    <dbReference type="NCBI Taxonomy" id="216938"/>
    <lineage>
        <taxon>Bacteria</taxon>
        <taxon>Bacillati</taxon>
        <taxon>Mycoplasmatota</taxon>
        <taxon>Mollicutes</taxon>
        <taxon>Entomoplasmatales</taxon>
        <taxon>Spiroplasmataceae</taxon>
        <taxon>Spiroplasma</taxon>
    </lineage>
</organism>
<evidence type="ECO:0000256" key="2">
    <source>
        <dbReference type="ARBA" id="ARBA00022741"/>
    </source>
</evidence>
<feature type="domain" description="DNA2/NAM7 helicase helicase" evidence="7">
    <location>
        <begin position="465"/>
        <end position="995"/>
    </location>
</feature>
<dbReference type="CDD" id="cd17934">
    <property type="entry name" value="DEXXQc_Upf1-like"/>
    <property type="match status" value="1"/>
</dbReference>
<keyword evidence="2" id="KW-0547">Nucleotide-binding</keyword>
<dbReference type="PANTHER" id="PTHR43788">
    <property type="entry name" value="DNA2/NAM7 HELICASE FAMILY MEMBER"/>
    <property type="match status" value="1"/>
</dbReference>
<dbReference type="Pfam" id="PF13087">
    <property type="entry name" value="AAA_12"/>
    <property type="match status" value="1"/>
</dbReference>
<dbReference type="PANTHER" id="PTHR43788:SF8">
    <property type="entry name" value="DNA-BINDING PROTEIN SMUBP-2"/>
    <property type="match status" value="1"/>
</dbReference>
<dbReference type="OrthoDB" id="9757917at2"/>
<dbReference type="InterPro" id="IPR041679">
    <property type="entry name" value="DNA2/NAM7-like_C"/>
</dbReference>
<evidence type="ECO:0000313" key="10">
    <source>
        <dbReference type="Proteomes" id="UP000094378"/>
    </source>
</evidence>
<accession>A0A1B3SJJ7</accession>
<keyword evidence="4 9" id="KW-0347">Helicase</keyword>
<dbReference type="InterPro" id="IPR047187">
    <property type="entry name" value="SF1_C_Upf1"/>
</dbReference>
<dbReference type="InterPro" id="IPR041677">
    <property type="entry name" value="DNA2/NAM7_AAA_11"/>
</dbReference>
<dbReference type="STRING" id="216938.SHELI_v1c01470"/>
<evidence type="ECO:0000313" key="9">
    <source>
        <dbReference type="EMBL" id="AOG60102.1"/>
    </source>
</evidence>
<comment type="similarity">
    <text evidence="1">Belongs to the DNA2/NAM7 helicase family.</text>
</comment>
<evidence type="ECO:0000256" key="4">
    <source>
        <dbReference type="ARBA" id="ARBA00022806"/>
    </source>
</evidence>
<feature type="coiled-coil region" evidence="6">
    <location>
        <begin position="601"/>
        <end position="628"/>
    </location>
</feature>
<protein>
    <submittedName>
        <fullName evidence="9">Superfamily I DNA/RNA helicase</fullName>
    </submittedName>
</protein>
<proteinExistence type="inferred from homology"/>
<feature type="domain" description="DNA2/NAM7 helicase-like C-terminal" evidence="8">
    <location>
        <begin position="1022"/>
        <end position="1237"/>
    </location>
</feature>
<dbReference type="CDD" id="cd18808">
    <property type="entry name" value="SF1_C_Upf1"/>
    <property type="match status" value="1"/>
</dbReference>
<evidence type="ECO:0000256" key="1">
    <source>
        <dbReference type="ARBA" id="ARBA00007913"/>
    </source>
</evidence>
<dbReference type="KEGG" id="shj:SHELI_v1c01470"/>
<name>A0A1B3SJJ7_9MOLU</name>
<reference evidence="9 10" key="1">
    <citation type="submission" date="2016-08" db="EMBL/GenBank/DDBJ databases">
        <title>Complete genome sequence of Spiroplasma helicoides TABS-2 (DSM 22551).</title>
        <authorList>
            <person name="Shen W.-Y."/>
            <person name="Lo W.-S."/>
            <person name="Lai Y.-C."/>
            <person name="Kuo C.-H."/>
        </authorList>
    </citation>
    <scope>NUCLEOTIDE SEQUENCE [LARGE SCALE GENOMIC DNA]</scope>
    <source>
        <strain evidence="9 10">TABS-2</strain>
    </source>
</reference>
<dbReference type="PATRIC" id="fig|216938.3.peg.147"/>
<keyword evidence="3" id="KW-0378">Hydrolase</keyword>
<sequence>MGKVIENDGTKELFLDFSYLRNVLFVDKLSQLDLVIQRLNIEGIQSYNDFDQFLRNSMIKQAFICLVDDKTRKIINKSGGSKVYDAIIRIELDTISQSKMPKSTSLGFFVNIDPEYPALTVASIFQTRLKLSPQEFETTIKEVPLQIIKFNKQIPVDELLRRNIINSSTISNINKITSTFEQEKNRWLKYLDFMSDLLVVQRKNSLPYLGTDLAEVLKIDKKDLDDEIKDKTIKELRNKTFAYFDLGHESFLKSKDIKYDVVNVIVLDILVDYENKLEKIKKTSELALIPFKANKLFVNNYVLQKNFKTIFDFDFEKNQENMFSVNLSYLLGTYGEPKPLIDYWKKKKEIILGAKKEFEMFEKKYFEEMTDWKVHKVIYEIEEEFDENLFKTKNNYDTLNSGYIAFVGIGEDVLIDRSRQTLKRISEGNTKNPYLTNYLFNTKLIELSESSNEIDLEDSDFYFALNSEQKSAVKKALNSKDIFLLQGPPGTGKTQVICELIYQLAKLNRKVLISSQNHEAIKNVVDRLPYEPNINRIRLTNQLNHKSRSANNFTPERVVYNYYKSITKSIFDDLSVGKNNVEDFKIIENKLEKLLLSSKGYHQNSTQMREIQKQIDEINEKIKIIKTEEIKSIHNKTYLKEEIFNIDNLIEVISNLDFKISINISEEIEKLYKNEISFSIEDFILKYIDHEINEINIFNKLKLVCEETIFKNEFFIDIQKIKNNIINYKREAEFELADKEEQRLEEFEKFLLKDTMCLALVKIFARFRSELENLKLDLELSLKKINASEDNEMQLNSLEVHKNDLLLTRQKLSELAGGNSNELRDLIKFANSKFNLNLGITDVDLEQQVTQQLNDYKNKLEKSLKRTKELKDFFNLVSSYAKNNYGIIDKWDEELATQDFSSQLIQETRRYSSSIINNLVNVYAMTLTSTNLFRFNKDLQAKKMGLEEINLRTLDVDVVIIDEASKATLLEILMPLVYGKTLVLVGDYRQLPPILKLQPEDVEIVNRELKKEYSYQELFELLDQSAFKNFIGARNSSITTMLKTQYRSHQQIMEVVNKFYDNELKVDQQVSEHKRHDLVITSKTGAEIVSQKSSVYWIDSTYGTNGEVIFESSEDYSTSLFNELEIKLTVEFLKRLDVSLDSKTYKRKPSVAVISFYNLHVRKLFIEIRKQKFKNFSLVINTVDDFQGKEADYVIVNMVRNPERLSQTSGRDFLKKYERINVAYSRARELLVIIGASRAVNDIRVQIPTVEDPNISNTYDVYADIIAKINFDGGYLTTKDLL</sequence>
<dbReference type="InterPro" id="IPR027417">
    <property type="entry name" value="P-loop_NTPase"/>
</dbReference>
<dbReference type="SUPFAM" id="SSF52540">
    <property type="entry name" value="P-loop containing nucleoside triphosphate hydrolases"/>
    <property type="match status" value="2"/>
</dbReference>
<keyword evidence="10" id="KW-1185">Reference proteome</keyword>
<keyword evidence="5" id="KW-0067">ATP-binding</keyword>
<evidence type="ECO:0000256" key="3">
    <source>
        <dbReference type="ARBA" id="ARBA00022801"/>
    </source>
</evidence>
<evidence type="ECO:0000259" key="8">
    <source>
        <dbReference type="Pfam" id="PF13087"/>
    </source>
</evidence>
<dbReference type="GO" id="GO:0016787">
    <property type="term" value="F:hydrolase activity"/>
    <property type="evidence" value="ECO:0007669"/>
    <property type="project" value="UniProtKB-KW"/>
</dbReference>
<dbReference type="Proteomes" id="UP000094378">
    <property type="component" value="Chromosome"/>
</dbReference>